<keyword evidence="10" id="KW-0472">Membrane</keyword>
<dbReference type="Gene3D" id="1.10.287.130">
    <property type="match status" value="1"/>
</dbReference>
<evidence type="ECO:0000259" key="11">
    <source>
        <dbReference type="PROSITE" id="PS50109"/>
    </source>
</evidence>
<dbReference type="FunFam" id="1.10.287.130:FF:000036">
    <property type="entry name" value="Two-component sensor histidine kinase"/>
    <property type="match status" value="1"/>
</dbReference>
<evidence type="ECO:0000256" key="3">
    <source>
        <dbReference type="ARBA" id="ARBA00012438"/>
    </source>
</evidence>
<dbReference type="InterPro" id="IPR050351">
    <property type="entry name" value="BphY/WalK/GraS-like"/>
</dbReference>
<dbReference type="EC" id="2.7.13.3" evidence="3"/>
<dbReference type="GO" id="GO:0000155">
    <property type="term" value="F:phosphorelay sensor kinase activity"/>
    <property type="evidence" value="ECO:0007669"/>
    <property type="project" value="InterPro"/>
</dbReference>
<dbReference type="EMBL" id="PGUY01000004">
    <property type="protein sequence ID" value="PLT31532.1"/>
    <property type="molecule type" value="Genomic_DNA"/>
</dbReference>
<evidence type="ECO:0000256" key="10">
    <source>
        <dbReference type="SAM" id="Phobius"/>
    </source>
</evidence>
<evidence type="ECO:0000256" key="2">
    <source>
        <dbReference type="ARBA" id="ARBA00004651"/>
    </source>
</evidence>
<dbReference type="InterPro" id="IPR004358">
    <property type="entry name" value="Sig_transdc_His_kin-like_C"/>
</dbReference>
<evidence type="ECO:0000256" key="6">
    <source>
        <dbReference type="ARBA" id="ARBA00022741"/>
    </source>
</evidence>
<dbReference type="SUPFAM" id="SSF47384">
    <property type="entry name" value="Homodimeric domain of signal transducing histidine kinase"/>
    <property type="match status" value="1"/>
</dbReference>
<dbReference type="InterPro" id="IPR036097">
    <property type="entry name" value="HisK_dim/P_sf"/>
</dbReference>
<dbReference type="CDD" id="cd00082">
    <property type="entry name" value="HisKA"/>
    <property type="match status" value="1"/>
</dbReference>
<dbReference type="InterPro" id="IPR003594">
    <property type="entry name" value="HATPase_dom"/>
</dbReference>
<dbReference type="GO" id="GO:0005524">
    <property type="term" value="F:ATP binding"/>
    <property type="evidence" value="ECO:0007669"/>
    <property type="project" value="UniProtKB-KW"/>
</dbReference>
<dbReference type="Proteomes" id="UP000234748">
    <property type="component" value="Unassembled WGS sequence"/>
</dbReference>
<dbReference type="Pfam" id="PF02518">
    <property type="entry name" value="HATPase_c"/>
    <property type="match status" value="1"/>
</dbReference>
<keyword evidence="7 12" id="KW-0418">Kinase</keyword>
<dbReference type="OrthoDB" id="9813151at2"/>
<keyword evidence="9" id="KW-0902">Two-component regulatory system</keyword>
<dbReference type="GO" id="GO:0004721">
    <property type="term" value="F:phosphoprotein phosphatase activity"/>
    <property type="evidence" value="ECO:0007669"/>
    <property type="project" value="TreeGrafter"/>
</dbReference>
<evidence type="ECO:0000256" key="8">
    <source>
        <dbReference type="ARBA" id="ARBA00022840"/>
    </source>
</evidence>
<feature type="transmembrane region" description="Helical" evidence="10">
    <location>
        <begin position="12"/>
        <end position="32"/>
    </location>
</feature>
<evidence type="ECO:0000256" key="7">
    <source>
        <dbReference type="ARBA" id="ARBA00022777"/>
    </source>
</evidence>
<comment type="subcellular location">
    <subcellularLocation>
        <location evidence="2">Cell membrane</location>
        <topology evidence="2">Multi-pass membrane protein</topology>
    </subcellularLocation>
</comment>
<dbReference type="InterPro" id="IPR036890">
    <property type="entry name" value="HATPase_C_sf"/>
</dbReference>
<dbReference type="SUPFAM" id="SSF55874">
    <property type="entry name" value="ATPase domain of HSP90 chaperone/DNA topoisomerase II/histidine kinase"/>
    <property type="match status" value="1"/>
</dbReference>
<sequence>MFHKTRLQLTLLNSIVFIIILIFLGRSIYFYFESQVFKGADQTLKTLSNRVDELTPFNRDPSVYVLVWDPDKDLVEDWSERNPLFVQSQKKFYPGKVDKLENLNVGTYSFRSLTTELETSEGTYKVQLLRLVDAENKVLNRLLLILLAGGGVGILFAVGAGFFLAGRALVPIKNAWDNQQQFVSDASHELRTPLAVIQSRTEMLFQSPSATIEEKAVDISVISKEARRLNKLVTSLLTLARSDTGQMVMEKEMFPLHQLVEEIMEQYADIAGFQDKTIRIGKAEQIPFFGDKERIHQLMVILVDNAMKFTEEGGEIVLSCRKDSQSIILSVHDNGIGIAAEGIPRIFNRFYQVETSRSKEEGAGLGLSIAKWIVDNHYGTFKVKSAPGKGTQIDVIFPKNPKK</sequence>
<evidence type="ECO:0000313" key="12">
    <source>
        <dbReference type="EMBL" id="PLT31532.1"/>
    </source>
</evidence>
<dbReference type="PRINTS" id="PR00344">
    <property type="entry name" value="BCTRLSENSOR"/>
</dbReference>
<dbReference type="SMART" id="SM00387">
    <property type="entry name" value="HATPase_c"/>
    <property type="match status" value="1"/>
</dbReference>
<dbReference type="SMART" id="SM00388">
    <property type="entry name" value="HisKA"/>
    <property type="match status" value="1"/>
</dbReference>
<comment type="caution">
    <text evidence="12">The sequence shown here is derived from an EMBL/GenBank/DDBJ whole genome shotgun (WGS) entry which is preliminary data.</text>
</comment>
<dbReference type="AlphaFoldDB" id="A0A2N5MAZ1"/>
<dbReference type="InterPro" id="IPR003661">
    <property type="entry name" value="HisK_dim/P_dom"/>
</dbReference>
<dbReference type="Gene3D" id="3.30.565.10">
    <property type="entry name" value="Histidine kinase-like ATPase, C-terminal domain"/>
    <property type="match status" value="1"/>
</dbReference>
<dbReference type="FunFam" id="3.30.565.10:FF:000006">
    <property type="entry name" value="Sensor histidine kinase WalK"/>
    <property type="match status" value="1"/>
</dbReference>
<dbReference type="PANTHER" id="PTHR45453">
    <property type="entry name" value="PHOSPHATE REGULON SENSOR PROTEIN PHOR"/>
    <property type="match status" value="1"/>
</dbReference>
<dbReference type="CDD" id="cd00075">
    <property type="entry name" value="HATPase"/>
    <property type="match status" value="1"/>
</dbReference>
<proteinExistence type="predicted"/>
<accession>A0A2N5MAZ1</accession>
<dbReference type="PANTHER" id="PTHR45453:SF1">
    <property type="entry name" value="PHOSPHATE REGULON SENSOR PROTEIN PHOR"/>
    <property type="match status" value="1"/>
</dbReference>
<evidence type="ECO:0000313" key="13">
    <source>
        <dbReference type="Proteomes" id="UP000234748"/>
    </source>
</evidence>
<evidence type="ECO:0000256" key="9">
    <source>
        <dbReference type="ARBA" id="ARBA00023012"/>
    </source>
</evidence>
<gene>
    <name evidence="12" type="ORF">CUU66_02045</name>
</gene>
<keyword evidence="10" id="KW-0812">Transmembrane</keyword>
<evidence type="ECO:0000256" key="5">
    <source>
        <dbReference type="ARBA" id="ARBA00022679"/>
    </source>
</evidence>
<dbReference type="GO" id="GO:0005886">
    <property type="term" value="C:plasma membrane"/>
    <property type="evidence" value="ECO:0007669"/>
    <property type="project" value="UniProtKB-SubCell"/>
</dbReference>
<protein>
    <recommendedName>
        <fullName evidence="3">histidine kinase</fullName>
        <ecNumber evidence="3">2.7.13.3</ecNumber>
    </recommendedName>
</protein>
<dbReference type="RefSeq" id="WP_101640026.1">
    <property type="nucleotide sequence ID" value="NZ_PGUY01000004.1"/>
</dbReference>
<dbReference type="Pfam" id="PF00512">
    <property type="entry name" value="HisKA"/>
    <property type="match status" value="1"/>
</dbReference>
<keyword evidence="6" id="KW-0547">Nucleotide-binding</keyword>
<feature type="domain" description="Histidine kinase" evidence="11">
    <location>
        <begin position="185"/>
        <end position="401"/>
    </location>
</feature>
<keyword evidence="5" id="KW-0808">Transferase</keyword>
<organism evidence="12 13">
    <name type="scientific">Peribacillus deserti</name>
    <dbReference type="NCBI Taxonomy" id="673318"/>
    <lineage>
        <taxon>Bacteria</taxon>
        <taxon>Bacillati</taxon>
        <taxon>Bacillota</taxon>
        <taxon>Bacilli</taxon>
        <taxon>Bacillales</taxon>
        <taxon>Bacillaceae</taxon>
        <taxon>Peribacillus</taxon>
    </lineage>
</organism>
<feature type="transmembrane region" description="Helical" evidence="10">
    <location>
        <begin position="142"/>
        <end position="165"/>
    </location>
</feature>
<comment type="catalytic activity">
    <reaction evidence="1">
        <text>ATP + protein L-histidine = ADP + protein N-phospho-L-histidine.</text>
        <dbReference type="EC" id="2.7.13.3"/>
    </reaction>
</comment>
<reference evidence="12 13" key="1">
    <citation type="submission" date="2017-11" db="EMBL/GenBank/DDBJ databases">
        <title>Comparitive Functional Genomics of Dry Heat Resistant strains isolated from the Viking Spacecraft.</title>
        <authorList>
            <person name="Seuylemezian A."/>
            <person name="Cooper K."/>
            <person name="Vaishampayan P."/>
        </authorList>
    </citation>
    <scope>NUCLEOTIDE SEQUENCE [LARGE SCALE GENOMIC DNA]</scope>
    <source>
        <strain evidence="12 13">V1-29</strain>
    </source>
</reference>
<dbReference type="PROSITE" id="PS50109">
    <property type="entry name" value="HIS_KIN"/>
    <property type="match status" value="1"/>
</dbReference>
<evidence type="ECO:0000256" key="4">
    <source>
        <dbReference type="ARBA" id="ARBA00022553"/>
    </source>
</evidence>
<keyword evidence="8" id="KW-0067">ATP-binding</keyword>
<dbReference type="InterPro" id="IPR005467">
    <property type="entry name" value="His_kinase_dom"/>
</dbReference>
<keyword evidence="4" id="KW-0597">Phosphoprotein</keyword>
<keyword evidence="10" id="KW-1133">Transmembrane helix</keyword>
<name>A0A2N5MAZ1_9BACI</name>
<evidence type="ECO:0000256" key="1">
    <source>
        <dbReference type="ARBA" id="ARBA00000085"/>
    </source>
</evidence>
<dbReference type="GO" id="GO:0016036">
    <property type="term" value="P:cellular response to phosphate starvation"/>
    <property type="evidence" value="ECO:0007669"/>
    <property type="project" value="TreeGrafter"/>
</dbReference>
<keyword evidence="13" id="KW-1185">Reference proteome</keyword>